<keyword evidence="6" id="KW-1185">Reference proteome</keyword>
<evidence type="ECO:0000313" key="5">
    <source>
        <dbReference type="EMBL" id="AEG61439.1"/>
    </source>
</evidence>
<dbReference type="AlphaFoldDB" id="F6DVH9"/>
<dbReference type="InterPro" id="IPR003439">
    <property type="entry name" value="ABC_transporter-like_ATP-bd"/>
</dbReference>
<dbReference type="eggNOG" id="COG1116">
    <property type="taxonomic scope" value="Bacteria"/>
</dbReference>
<sequence>MIDQGASHAAMVRVTELAFNYGEKDSRVQALRDISFAIPRGSTCAIIGPSGSGKSTLLYLLSGLLEGYSGQVLVDGDRVYRGRRETALILQDHGLLPWKKVWDNAALGLDIRKVPENIKREKISAILKELGLWEMKDRYPSQLSGGQRQRVGIARALALDPDLLLMDEPFSSLDALTREALQKQLLHIWLKDRITIMLVTHSIEEAVFLGQKIIVLSAHPGRIAKIVDNPRAGTPEYRKNQEFYQMATGLRELLEQ</sequence>
<evidence type="ECO:0000259" key="4">
    <source>
        <dbReference type="PROSITE" id="PS50893"/>
    </source>
</evidence>
<reference evidence="6" key="1">
    <citation type="submission" date="2011-05" db="EMBL/GenBank/DDBJ databases">
        <title>Complete sequence of Desulfotomaculum ruminis DSM 2154.</title>
        <authorList>
            <person name="Lucas S."/>
            <person name="Copeland A."/>
            <person name="Lapidus A."/>
            <person name="Cheng J.-F."/>
            <person name="Goodwin L."/>
            <person name="Pitluck S."/>
            <person name="Lu M."/>
            <person name="Detter J.C."/>
            <person name="Han C."/>
            <person name="Tapia R."/>
            <person name="Land M."/>
            <person name="Hauser L."/>
            <person name="Kyrpides N."/>
            <person name="Ivanova N."/>
            <person name="Mikhailova N."/>
            <person name="Pagani I."/>
            <person name="Stams A.J.M."/>
            <person name="Plugge C.M."/>
            <person name="Muyzer G."/>
            <person name="Kuever J."/>
            <person name="Parshina S.N."/>
            <person name="Ivanova A.E."/>
            <person name="Nazina T.N."/>
            <person name="Brambilla E."/>
            <person name="Spring S."/>
            <person name="Klenk H.-P."/>
            <person name="Woyke T."/>
        </authorList>
    </citation>
    <scope>NUCLEOTIDE SEQUENCE [LARGE SCALE GENOMIC DNA]</scope>
    <source>
        <strain evidence="6">ATCC 23193 / DSM 2154 / NCIB 8452 / DL</strain>
    </source>
</reference>
<name>F6DVH9_DESRL</name>
<dbReference type="InterPro" id="IPR003593">
    <property type="entry name" value="AAA+_ATPase"/>
</dbReference>
<evidence type="ECO:0000256" key="1">
    <source>
        <dbReference type="ARBA" id="ARBA00022448"/>
    </source>
</evidence>
<gene>
    <name evidence="5" type="ordered locus">Desru_3233</name>
</gene>
<dbReference type="PANTHER" id="PTHR42788">
    <property type="entry name" value="TAURINE IMPORT ATP-BINDING PROTEIN-RELATED"/>
    <property type="match status" value="1"/>
</dbReference>
<dbReference type="GO" id="GO:0016887">
    <property type="term" value="F:ATP hydrolysis activity"/>
    <property type="evidence" value="ECO:0007669"/>
    <property type="project" value="InterPro"/>
</dbReference>
<dbReference type="InterPro" id="IPR027417">
    <property type="entry name" value="P-loop_NTPase"/>
</dbReference>
<dbReference type="SUPFAM" id="SSF52540">
    <property type="entry name" value="P-loop containing nucleoside triphosphate hydrolases"/>
    <property type="match status" value="1"/>
</dbReference>
<evidence type="ECO:0000256" key="2">
    <source>
        <dbReference type="ARBA" id="ARBA00022741"/>
    </source>
</evidence>
<dbReference type="RefSeq" id="WP_013843185.1">
    <property type="nucleotide sequence ID" value="NC_015589.1"/>
</dbReference>
<proteinExistence type="predicted"/>
<dbReference type="Proteomes" id="UP000009234">
    <property type="component" value="Chromosome"/>
</dbReference>
<dbReference type="SMART" id="SM00382">
    <property type="entry name" value="AAA"/>
    <property type="match status" value="1"/>
</dbReference>
<dbReference type="STRING" id="696281.Desru_3233"/>
<keyword evidence="1" id="KW-0813">Transport</keyword>
<dbReference type="PROSITE" id="PS50893">
    <property type="entry name" value="ABC_TRANSPORTER_2"/>
    <property type="match status" value="1"/>
</dbReference>
<feature type="domain" description="ABC transporter" evidence="4">
    <location>
        <begin position="12"/>
        <end position="243"/>
    </location>
</feature>
<evidence type="ECO:0000256" key="3">
    <source>
        <dbReference type="ARBA" id="ARBA00022840"/>
    </source>
</evidence>
<protein>
    <submittedName>
        <fullName evidence="5">ABC transporter related protein</fullName>
    </submittedName>
</protein>
<accession>F6DVH9</accession>
<dbReference type="HOGENOM" id="CLU_000604_1_22_9"/>
<dbReference type="InterPro" id="IPR050166">
    <property type="entry name" value="ABC_transporter_ATP-bind"/>
</dbReference>
<organism evidence="5 6">
    <name type="scientific">Desulforamulus ruminis (strain ATCC 23193 / DSM 2154 / NCIMB 8452 / DL)</name>
    <name type="common">Desulfotomaculum ruminis</name>
    <dbReference type="NCBI Taxonomy" id="696281"/>
    <lineage>
        <taxon>Bacteria</taxon>
        <taxon>Bacillati</taxon>
        <taxon>Bacillota</taxon>
        <taxon>Clostridia</taxon>
        <taxon>Eubacteriales</taxon>
        <taxon>Peptococcaceae</taxon>
        <taxon>Desulforamulus</taxon>
    </lineage>
</organism>
<dbReference type="InterPro" id="IPR017871">
    <property type="entry name" value="ABC_transporter-like_CS"/>
</dbReference>
<evidence type="ECO:0000313" key="6">
    <source>
        <dbReference type="Proteomes" id="UP000009234"/>
    </source>
</evidence>
<dbReference type="Pfam" id="PF00005">
    <property type="entry name" value="ABC_tran"/>
    <property type="match status" value="1"/>
</dbReference>
<dbReference type="PROSITE" id="PS00211">
    <property type="entry name" value="ABC_TRANSPORTER_1"/>
    <property type="match status" value="1"/>
</dbReference>
<dbReference type="EMBL" id="CP002780">
    <property type="protein sequence ID" value="AEG61439.1"/>
    <property type="molecule type" value="Genomic_DNA"/>
</dbReference>
<keyword evidence="2" id="KW-0547">Nucleotide-binding</keyword>
<dbReference type="KEGG" id="dru:Desru_3233"/>
<dbReference type="PANTHER" id="PTHR42788:SF13">
    <property type="entry name" value="ALIPHATIC SULFONATES IMPORT ATP-BINDING PROTEIN SSUB"/>
    <property type="match status" value="1"/>
</dbReference>
<reference evidence="5 6" key="2">
    <citation type="journal article" date="2012" name="Stand. Genomic Sci.">
        <title>Complete genome sequence of the sulfate-reducing firmicute Desulfotomaculum ruminis type strain (DL(T)).</title>
        <authorList>
            <person name="Spring S."/>
            <person name="Visser M."/>
            <person name="Lu M."/>
            <person name="Copeland A."/>
            <person name="Lapidus A."/>
            <person name="Lucas S."/>
            <person name="Cheng J.F."/>
            <person name="Han C."/>
            <person name="Tapia R."/>
            <person name="Goodwin L.A."/>
            <person name="Pitluck S."/>
            <person name="Ivanova N."/>
            <person name="Land M."/>
            <person name="Hauser L."/>
            <person name="Larimer F."/>
            <person name="Rohde M."/>
            <person name="Goker M."/>
            <person name="Detter J.C."/>
            <person name="Kyrpides N.C."/>
            <person name="Woyke T."/>
            <person name="Schaap P.J."/>
            <person name="Plugge C.M."/>
            <person name="Muyzer G."/>
            <person name="Kuever J."/>
            <person name="Pereira I.A."/>
            <person name="Parshina S.N."/>
            <person name="Bernier-Latmani R."/>
            <person name="Stams A.J."/>
            <person name="Klenk H.P."/>
        </authorList>
    </citation>
    <scope>NUCLEOTIDE SEQUENCE [LARGE SCALE GENOMIC DNA]</scope>
    <source>
        <strain evidence="6">ATCC 23193 / DSM 2154 / NCIB 8452 / DL</strain>
    </source>
</reference>
<dbReference type="GO" id="GO:0005524">
    <property type="term" value="F:ATP binding"/>
    <property type="evidence" value="ECO:0007669"/>
    <property type="project" value="UniProtKB-KW"/>
</dbReference>
<keyword evidence="3" id="KW-0067">ATP-binding</keyword>
<dbReference type="Gene3D" id="3.40.50.300">
    <property type="entry name" value="P-loop containing nucleotide triphosphate hydrolases"/>
    <property type="match status" value="1"/>
</dbReference>